<name>M7YDY1_TRIUA</name>
<dbReference type="AlphaFoldDB" id="M7YDY1"/>
<protein>
    <submittedName>
        <fullName evidence="2">Uncharacterized protein</fullName>
    </submittedName>
</protein>
<sequence length="135" mass="14141">MDGVDGDAGAGSPELTSGGIVGDAGAASWRGDGAEAGLRGGRDRARPECSSGHGQGRRRAAMRDLPSKAQRWELLHGDIRGGKEEALGSGMCAEAAAWRDREERARRRWDRAGIEGEEEGSAALEGQRWGSIGIG</sequence>
<evidence type="ECO:0000313" key="2">
    <source>
        <dbReference type="EMBL" id="EMS45322.1"/>
    </source>
</evidence>
<gene>
    <name evidence="2" type="ORF">TRIUR3_26762</name>
</gene>
<proteinExistence type="predicted"/>
<accession>M7YDY1</accession>
<reference evidence="2" key="1">
    <citation type="journal article" date="2013" name="Nature">
        <title>Draft genome of the wheat A-genome progenitor Triticum urartu.</title>
        <authorList>
            <person name="Ling H.Q."/>
            <person name="Zhao S."/>
            <person name="Liu D."/>
            <person name="Wang J."/>
            <person name="Sun H."/>
            <person name="Zhang C."/>
            <person name="Fan H."/>
            <person name="Li D."/>
            <person name="Dong L."/>
            <person name="Tao Y."/>
            <person name="Gao C."/>
            <person name="Wu H."/>
            <person name="Li Y."/>
            <person name="Cui Y."/>
            <person name="Guo X."/>
            <person name="Zheng S."/>
            <person name="Wang B."/>
            <person name="Yu K."/>
            <person name="Liang Q."/>
            <person name="Yang W."/>
            <person name="Lou X."/>
            <person name="Chen J."/>
            <person name="Feng M."/>
            <person name="Jian J."/>
            <person name="Zhang X."/>
            <person name="Luo G."/>
            <person name="Jiang Y."/>
            <person name="Liu J."/>
            <person name="Wang Z."/>
            <person name="Sha Y."/>
            <person name="Zhang B."/>
            <person name="Wu H."/>
            <person name="Tang D."/>
            <person name="Shen Q."/>
            <person name="Xue P."/>
            <person name="Zou S."/>
            <person name="Wang X."/>
            <person name="Liu X."/>
            <person name="Wang F."/>
            <person name="Yang Y."/>
            <person name="An X."/>
            <person name="Dong Z."/>
            <person name="Zhang K."/>
            <person name="Zhang X."/>
            <person name="Luo M.C."/>
            <person name="Dvorak J."/>
            <person name="Tong Y."/>
            <person name="Wang J."/>
            <person name="Yang H."/>
            <person name="Li Z."/>
            <person name="Wang D."/>
            <person name="Zhang A."/>
            <person name="Wang J."/>
        </authorList>
    </citation>
    <scope>NUCLEOTIDE SEQUENCE</scope>
</reference>
<dbReference type="EMBL" id="KD288461">
    <property type="protein sequence ID" value="EMS45322.1"/>
    <property type="molecule type" value="Genomic_DNA"/>
</dbReference>
<evidence type="ECO:0000256" key="1">
    <source>
        <dbReference type="SAM" id="MobiDB-lite"/>
    </source>
</evidence>
<organism evidence="2">
    <name type="scientific">Triticum urartu</name>
    <name type="common">Red wild einkorn</name>
    <name type="synonym">Crithodium urartu</name>
    <dbReference type="NCBI Taxonomy" id="4572"/>
    <lineage>
        <taxon>Eukaryota</taxon>
        <taxon>Viridiplantae</taxon>
        <taxon>Streptophyta</taxon>
        <taxon>Embryophyta</taxon>
        <taxon>Tracheophyta</taxon>
        <taxon>Spermatophyta</taxon>
        <taxon>Magnoliopsida</taxon>
        <taxon>Liliopsida</taxon>
        <taxon>Poales</taxon>
        <taxon>Poaceae</taxon>
        <taxon>BOP clade</taxon>
        <taxon>Pooideae</taxon>
        <taxon>Triticodae</taxon>
        <taxon>Triticeae</taxon>
        <taxon>Triticinae</taxon>
        <taxon>Triticum</taxon>
    </lineage>
</organism>
<feature type="region of interest" description="Disordered" evidence="1">
    <location>
        <begin position="115"/>
        <end position="135"/>
    </location>
</feature>
<feature type="region of interest" description="Disordered" evidence="1">
    <location>
        <begin position="1"/>
        <end position="65"/>
    </location>
</feature>